<evidence type="ECO:0000256" key="2">
    <source>
        <dbReference type="ARBA" id="ARBA00012513"/>
    </source>
</evidence>
<dbReference type="CDD" id="cd14014">
    <property type="entry name" value="STKc_PknB_like"/>
    <property type="match status" value="1"/>
</dbReference>
<gene>
    <name evidence="11" type="ORF">HS961_13810</name>
</gene>
<dbReference type="InterPro" id="IPR050660">
    <property type="entry name" value="NEK_Ser/Thr_kinase"/>
</dbReference>
<evidence type="ECO:0000256" key="8">
    <source>
        <dbReference type="SAM" id="MobiDB-lite"/>
    </source>
</evidence>
<dbReference type="EC" id="2.7.11.1" evidence="2"/>
<dbReference type="GO" id="GO:0004674">
    <property type="term" value="F:protein serine/threonine kinase activity"/>
    <property type="evidence" value="ECO:0007669"/>
    <property type="project" value="UniProtKB-EC"/>
</dbReference>
<protein>
    <recommendedName>
        <fullName evidence="2">non-specific serine/threonine protein kinase</fullName>
        <ecNumber evidence="2">2.7.11.1</ecNumber>
    </recommendedName>
</protein>
<feature type="compositionally biased region" description="Low complexity" evidence="8">
    <location>
        <begin position="311"/>
        <end position="324"/>
    </location>
</feature>
<keyword evidence="6 7" id="KW-0067">ATP-binding</keyword>
<dbReference type="RefSeq" id="WP_182322875.1">
    <property type="nucleotide sequence ID" value="NZ_CP058554.1"/>
</dbReference>
<proteinExistence type="inferred from homology"/>
<evidence type="ECO:0000256" key="7">
    <source>
        <dbReference type="PROSITE-ProRule" id="PRU10141"/>
    </source>
</evidence>
<keyword evidence="9" id="KW-1133">Transmembrane helix</keyword>
<evidence type="ECO:0000313" key="12">
    <source>
        <dbReference type="Proteomes" id="UP000515240"/>
    </source>
</evidence>
<feature type="compositionally biased region" description="Polar residues" evidence="8">
    <location>
        <begin position="444"/>
        <end position="464"/>
    </location>
</feature>
<reference evidence="11 12" key="1">
    <citation type="journal article" date="2020" name="G3 (Bethesda)">
        <title>CeMbio - The Caenorhabditis elegans Microbiome Resource.</title>
        <authorList>
            <person name="Dirksen P."/>
            <person name="Assie A."/>
            <person name="Zimmermann J."/>
            <person name="Zhang F."/>
            <person name="Tietje A.M."/>
            <person name="Marsh S.A."/>
            <person name="Felix M.A."/>
            <person name="Shapira M."/>
            <person name="Kaleta C."/>
            <person name="Schulenburg H."/>
            <person name="Samuel B."/>
        </authorList>
    </citation>
    <scope>NUCLEOTIDE SEQUENCE [LARGE SCALE GENOMIC DNA]</scope>
    <source>
        <strain evidence="11 12">BIGb0172</strain>
    </source>
</reference>
<dbReference type="PANTHER" id="PTHR43671">
    <property type="entry name" value="SERINE/THREONINE-PROTEIN KINASE NEK"/>
    <property type="match status" value="1"/>
</dbReference>
<evidence type="ECO:0000313" key="11">
    <source>
        <dbReference type="EMBL" id="QMV73822.1"/>
    </source>
</evidence>
<feature type="transmembrane region" description="Helical" evidence="9">
    <location>
        <begin position="407"/>
        <end position="426"/>
    </location>
</feature>
<organism evidence="11 12">
    <name type="scientific">Comamonas piscis</name>
    <dbReference type="NCBI Taxonomy" id="1562974"/>
    <lineage>
        <taxon>Bacteria</taxon>
        <taxon>Pseudomonadati</taxon>
        <taxon>Pseudomonadota</taxon>
        <taxon>Betaproteobacteria</taxon>
        <taxon>Burkholderiales</taxon>
        <taxon>Comamonadaceae</taxon>
        <taxon>Comamonas</taxon>
    </lineage>
</organism>
<keyword evidence="3" id="KW-0808">Transferase</keyword>
<feature type="binding site" evidence="7">
    <location>
        <position position="56"/>
    </location>
    <ligand>
        <name>ATP</name>
        <dbReference type="ChEBI" id="CHEBI:30616"/>
    </ligand>
</feature>
<dbReference type="Pfam" id="PF00069">
    <property type="entry name" value="Pkinase"/>
    <property type="match status" value="1"/>
</dbReference>
<dbReference type="PROSITE" id="PS00109">
    <property type="entry name" value="PROTEIN_KINASE_TYR"/>
    <property type="match status" value="1"/>
</dbReference>
<dbReference type="InterPro" id="IPR000719">
    <property type="entry name" value="Prot_kinase_dom"/>
</dbReference>
<name>A0A7G5EIJ7_9BURK</name>
<dbReference type="SUPFAM" id="SSF56112">
    <property type="entry name" value="Protein kinase-like (PK-like)"/>
    <property type="match status" value="1"/>
</dbReference>
<dbReference type="GO" id="GO:0005524">
    <property type="term" value="F:ATP binding"/>
    <property type="evidence" value="ECO:0007669"/>
    <property type="project" value="UniProtKB-UniRule"/>
</dbReference>
<comment type="similarity">
    <text evidence="1">Belongs to the protein kinase superfamily. NEK Ser/Thr protein kinase family. NIMA subfamily.</text>
</comment>
<evidence type="ECO:0000256" key="5">
    <source>
        <dbReference type="ARBA" id="ARBA00022777"/>
    </source>
</evidence>
<dbReference type="InterPro" id="IPR017441">
    <property type="entry name" value="Protein_kinase_ATP_BS"/>
</dbReference>
<feature type="domain" description="Protein kinase" evidence="10">
    <location>
        <begin position="27"/>
        <end position="302"/>
    </location>
</feature>
<accession>A0A7G5EIJ7</accession>
<keyword evidence="5 11" id="KW-0418">Kinase</keyword>
<dbReference type="Proteomes" id="UP000515240">
    <property type="component" value="Chromosome"/>
</dbReference>
<dbReference type="KEGG" id="cpis:HS961_13810"/>
<dbReference type="InterPro" id="IPR011009">
    <property type="entry name" value="Kinase-like_dom_sf"/>
</dbReference>
<evidence type="ECO:0000256" key="3">
    <source>
        <dbReference type="ARBA" id="ARBA00022679"/>
    </source>
</evidence>
<evidence type="ECO:0000256" key="9">
    <source>
        <dbReference type="SAM" id="Phobius"/>
    </source>
</evidence>
<dbReference type="PROSITE" id="PS50011">
    <property type="entry name" value="PROTEIN_KINASE_DOM"/>
    <property type="match status" value="1"/>
</dbReference>
<feature type="compositionally biased region" description="Low complexity" evidence="8">
    <location>
        <begin position="373"/>
        <end position="385"/>
    </location>
</feature>
<keyword evidence="9" id="KW-0472">Membrane</keyword>
<evidence type="ECO:0000256" key="4">
    <source>
        <dbReference type="ARBA" id="ARBA00022741"/>
    </source>
</evidence>
<keyword evidence="4 7" id="KW-0547">Nucleotide-binding</keyword>
<feature type="region of interest" description="Disordered" evidence="8">
    <location>
        <begin position="518"/>
        <end position="549"/>
    </location>
</feature>
<evidence type="ECO:0000256" key="6">
    <source>
        <dbReference type="ARBA" id="ARBA00022840"/>
    </source>
</evidence>
<feature type="region of interest" description="Disordered" evidence="8">
    <location>
        <begin position="444"/>
        <end position="495"/>
    </location>
</feature>
<dbReference type="InterPro" id="IPR008266">
    <property type="entry name" value="Tyr_kinase_AS"/>
</dbReference>
<dbReference type="AlphaFoldDB" id="A0A7G5EIJ7"/>
<dbReference type="EMBL" id="CP058554">
    <property type="protein sequence ID" value="QMV73822.1"/>
    <property type="molecule type" value="Genomic_DNA"/>
</dbReference>
<feature type="compositionally biased region" description="Low complexity" evidence="8">
    <location>
        <begin position="472"/>
        <end position="491"/>
    </location>
</feature>
<evidence type="ECO:0000259" key="10">
    <source>
        <dbReference type="PROSITE" id="PS50011"/>
    </source>
</evidence>
<dbReference type="Gene3D" id="1.10.510.10">
    <property type="entry name" value="Transferase(Phosphotransferase) domain 1"/>
    <property type="match status" value="1"/>
</dbReference>
<keyword evidence="9" id="KW-0812">Transmembrane</keyword>
<keyword evidence="12" id="KW-1185">Reference proteome</keyword>
<dbReference type="PROSITE" id="PS00107">
    <property type="entry name" value="PROTEIN_KINASE_ATP"/>
    <property type="match status" value="1"/>
</dbReference>
<sequence>MEQDNQNNAPSTGTAMGLAIGTRLHEFELLSVIGEGGFSIVYLAYDHSLQRTVAIKEYLPGTIAFRDGEGLIRPRFEKYEATFNTGRHSFLNEARILAQFEHPALIRIHRFWEQNGTAYMVMQYCAGKTLRKLLLDEPQRHSDEHWLKVQVMDPVLDALQLLHSRHYYHRDLSPDNIIVLDSGMPMLLDFGAARQVIGDMTQALTVILKPGFAPIEQYADDESMRQGPWTDIYGVGAVMYFAVTGKAPVASVARLVKDPLKKLSQTESISISAAFAHTIDHALAVFPNDRPQSIEELRRALLEHSGAADSGPRAAPAVRAGAQVPTAGPDAKTGVSPATALTAPAAQRSPLPTQASIDSLPAMPTTASPVPPQAQTAHAPPNAAASERSEARHPPVDSPRQRLPMPLIAGVVALLVALGAMLFWWIGSAPSASVQVASTSSESLTSVEPNDSTSHAWQTSSEQVDGTRDEPPIWSDAAPSDSAPAALDGSPLTAPGTPATFLTPFPIAASSDAHSSIAVADPGWQSPSPPARAEDLGSGQDSRPLAPTPTAPVAARVISPPVLPAAEELSGADQKEPGAYLRFSIQPWGRVLIDGQEKGISPPMTRIWLPEGRHQIVIENGDLQKHSASIHITHQQDAVLSHKF</sequence>
<evidence type="ECO:0000256" key="1">
    <source>
        <dbReference type="ARBA" id="ARBA00010886"/>
    </source>
</evidence>
<dbReference type="PANTHER" id="PTHR43671:SF13">
    <property type="entry name" value="SERINE_THREONINE-PROTEIN KINASE NEK2"/>
    <property type="match status" value="1"/>
</dbReference>
<feature type="region of interest" description="Disordered" evidence="8">
    <location>
        <begin position="305"/>
        <end position="402"/>
    </location>
</feature>